<dbReference type="AlphaFoldDB" id="A0A429ZL34"/>
<evidence type="ECO:0000256" key="1">
    <source>
        <dbReference type="ARBA" id="ARBA00007047"/>
    </source>
</evidence>
<dbReference type="SUPFAM" id="SSF100950">
    <property type="entry name" value="NagB/RpiA/CoA transferase-like"/>
    <property type="match status" value="1"/>
</dbReference>
<name>A0A429ZL34_9ENTE</name>
<organism evidence="3 4">
    <name type="scientific">Vagococcus bubulae</name>
    <dbReference type="NCBI Taxonomy" id="1977868"/>
    <lineage>
        <taxon>Bacteria</taxon>
        <taxon>Bacillati</taxon>
        <taxon>Bacillota</taxon>
        <taxon>Bacilli</taxon>
        <taxon>Lactobacillales</taxon>
        <taxon>Enterococcaceae</taxon>
        <taxon>Vagococcus</taxon>
    </lineage>
</organism>
<dbReference type="EMBL" id="NGJT01000008">
    <property type="protein sequence ID" value="RST94412.1"/>
    <property type="molecule type" value="Genomic_DNA"/>
</dbReference>
<dbReference type="InterPro" id="IPR037171">
    <property type="entry name" value="NagB/RpiA_transferase-like"/>
</dbReference>
<dbReference type="Gene3D" id="3.40.1080.10">
    <property type="entry name" value="Glutaconate Coenzyme A-transferase"/>
    <property type="match status" value="1"/>
</dbReference>
<dbReference type="SMART" id="SM00882">
    <property type="entry name" value="CoA_trans"/>
    <property type="match status" value="1"/>
</dbReference>
<keyword evidence="4" id="KW-1185">Reference proteome</keyword>
<reference evidence="3 4" key="1">
    <citation type="submission" date="2017-05" db="EMBL/GenBank/DDBJ databases">
        <title>Vagococcus spp. assemblies.</title>
        <authorList>
            <person name="Gulvik C.A."/>
        </authorList>
    </citation>
    <scope>NUCLEOTIDE SEQUENCE [LARGE SCALE GENOMIC DNA]</scope>
    <source>
        <strain evidence="3 4">SS1994</strain>
    </source>
</reference>
<gene>
    <name evidence="3" type="ORF">CBF36_05765</name>
</gene>
<dbReference type="InterPro" id="IPR004165">
    <property type="entry name" value="CoA_trans_fam_I"/>
</dbReference>
<dbReference type="GO" id="GO:0008410">
    <property type="term" value="F:CoA-transferase activity"/>
    <property type="evidence" value="ECO:0007669"/>
    <property type="project" value="InterPro"/>
</dbReference>
<dbReference type="NCBIfam" id="TIGR02428">
    <property type="entry name" value="pcaJ_scoB_fam"/>
    <property type="match status" value="1"/>
</dbReference>
<keyword evidence="2 3" id="KW-0808">Transferase</keyword>
<dbReference type="PANTHER" id="PTHR13707:SF60">
    <property type="entry name" value="ACETATE COA-TRANSFERASE SUBUNIT ALPHA"/>
    <property type="match status" value="1"/>
</dbReference>
<dbReference type="RefSeq" id="WP_125957406.1">
    <property type="nucleotide sequence ID" value="NZ_JAQEJV010000009.1"/>
</dbReference>
<dbReference type="Pfam" id="PF01144">
    <property type="entry name" value="CoA_trans"/>
    <property type="match status" value="1"/>
</dbReference>
<evidence type="ECO:0000313" key="4">
    <source>
        <dbReference type="Proteomes" id="UP000288490"/>
    </source>
</evidence>
<dbReference type="PANTHER" id="PTHR13707">
    <property type="entry name" value="KETOACID-COENZYME A TRANSFERASE"/>
    <property type="match status" value="1"/>
</dbReference>
<comment type="similarity">
    <text evidence="1">Belongs to the 3-oxoacid CoA-transferase subunit B family.</text>
</comment>
<comment type="caution">
    <text evidence="3">The sequence shown here is derived from an EMBL/GenBank/DDBJ whole genome shotgun (WGS) entry which is preliminary data.</text>
</comment>
<dbReference type="InterPro" id="IPR012791">
    <property type="entry name" value="3-oxoacid_CoA-transf_B"/>
</dbReference>
<evidence type="ECO:0000256" key="2">
    <source>
        <dbReference type="ARBA" id="ARBA00022679"/>
    </source>
</evidence>
<evidence type="ECO:0000313" key="3">
    <source>
        <dbReference type="EMBL" id="RST94412.1"/>
    </source>
</evidence>
<dbReference type="OrthoDB" id="9778604at2"/>
<sequence>MNPKEIISRRIAQEFTDNSVVNLGFGIPNAAANYIPEGINVFLQAENGALSFGATPTAETSDPDLGNSGGAPITLLPGASTFDMMTSFSIIRGGHVDMTVLGALEVAENGDIANWLIPGVLSPGMGGAMDLLVGAKKVVASLQHTDKKGNSKILKSCTLPLSAAGVVNLIITNLAVFEVVEGGLLLTEVAPGVSVEEVLEKTEATVIVSDDVKEMTL</sequence>
<accession>A0A429ZL34</accession>
<proteinExistence type="inferred from homology"/>
<dbReference type="Proteomes" id="UP000288490">
    <property type="component" value="Unassembled WGS sequence"/>
</dbReference>
<protein>
    <submittedName>
        <fullName evidence="3">Succinyl-CoA--3-ketoacid-CoA transferase</fullName>
    </submittedName>
</protein>